<dbReference type="InterPro" id="IPR029063">
    <property type="entry name" value="SAM-dependent_MTases_sf"/>
</dbReference>
<comment type="caution">
    <text evidence="2">The sequence shown here is derived from an EMBL/GenBank/DDBJ whole genome shotgun (WGS) entry which is preliminary data.</text>
</comment>
<dbReference type="Pfam" id="PF10294">
    <property type="entry name" value="Methyltransf_16"/>
    <property type="match status" value="1"/>
</dbReference>
<proteinExistence type="predicted"/>
<evidence type="ECO:0000313" key="2">
    <source>
        <dbReference type="EMBL" id="KAK4544035.1"/>
    </source>
</evidence>
<dbReference type="AlphaFoldDB" id="A0AAV9JFR5"/>
<evidence type="ECO:0000256" key="1">
    <source>
        <dbReference type="SAM" id="MobiDB-lite"/>
    </source>
</evidence>
<keyword evidence="3" id="KW-1185">Reference proteome</keyword>
<feature type="region of interest" description="Disordered" evidence="1">
    <location>
        <begin position="146"/>
        <end position="167"/>
    </location>
</feature>
<evidence type="ECO:0008006" key="4">
    <source>
        <dbReference type="Google" id="ProtNLM"/>
    </source>
</evidence>
<dbReference type="Gene3D" id="3.40.50.150">
    <property type="entry name" value="Vaccinia Virus protein VP39"/>
    <property type="match status" value="1"/>
</dbReference>
<dbReference type="GO" id="GO:0008757">
    <property type="term" value="F:S-adenosylmethionine-dependent methyltransferase activity"/>
    <property type="evidence" value="ECO:0007669"/>
    <property type="project" value="UniProtKB-ARBA"/>
</dbReference>
<dbReference type="Proteomes" id="UP001324427">
    <property type="component" value="Unassembled WGS sequence"/>
</dbReference>
<dbReference type="GO" id="GO:0032991">
    <property type="term" value="C:protein-containing complex"/>
    <property type="evidence" value="ECO:0007669"/>
    <property type="project" value="TreeGrafter"/>
</dbReference>
<dbReference type="EMBL" id="JAVFHQ010000027">
    <property type="protein sequence ID" value="KAK4544035.1"/>
    <property type="molecule type" value="Genomic_DNA"/>
</dbReference>
<gene>
    <name evidence="2" type="ORF">LTR36_004533</name>
</gene>
<evidence type="ECO:0000313" key="3">
    <source>
        <dbReference type="Proteomes" id="UP001324427"/>
    </source>
</evidence>
<dbReference type="SUPFAM" id="SSF53335">
    <property type="entry name" value="S-adenosyl-L-methionine-dependent methyltransferases"/>
    <property type="match status" value="1"/>
</dbReference>
<dbReference type="PANTHER" id="PTHR14614">
    <property type="entry name" value="HEPATOCELLULAR CARCINOMA-ASSOCIATED ANTIGEN"/>
    <property type="match status" value="1"/>
</dbReference>
<feature type="compositionally biased region" description="Basic residues" evidence="1">
    <location>
        <begin position="152"/>
        <end position="161"/>
    </location>
</feature>
<accession>A0AAV9JFR5</accession>
<dbReference type="PANTHER" id="PTHR14614:SF109">
    <property type="entry name" value="RIBOSOMAL LYSINE N-METHYLTRANSFERASE 5"/>
    <property type="match status" value="1"/>
</dbReference>
<dbReference type="GO" id="GO:0005829">
    <property type="term" value="C:cytosol"/>
    <property type="evidence" value="ECO:0007669"/>
    <property type="project" value="TreeGrafter"/>
</dbReference>
<name>A0AAV9JFR5_9PEZI</name>
<protein>
    <recommendedName>
        <fullName evidence="4">Diaminohydroxyphosphoribosylamino-pyrimidine deaminase</fullName>
    </recommendedName>
</protein>
<reference evidence="2 3" key="1">
    <citation type="submission" date="2021-11" db="EMBL/GenBank/DDBJ databases">
        <title>Black yeast isolated from Biological Soil Crust.</title>
        <authorList>
            <person name="Kurbessoian T."/>
        </authorList>
    </citation>
    <scope>NUCLEOTIDE SEQUENCE [LARGE SCALE GENOMIC DNA]</scope>
    <source>
        <strain evidence="2 3">CCFEE 5522</strain>
    </source>
</reference>
<organism evidence="2 3">
    <name type="scientific">Oleoguttula mirabilis</name>
    <dbReference type="NCBI Taxonomy" id="1507867"/>
    <lineage>
        <taxon>Eukaryota</taxon>
        <taxon>Fungi</taxon>
        <taxon>Dikarya</taxon>
        <taxon>Ascomycota</taxon>
        <taxon>Pezizomycotina</taxon>
        <taxon>Dothideomycetes</taxon>
        <taxon>Dothideomycetidae</taxon>
        <taxon>Mycosphaerellales</taxon>
        <taxon>Teratosphaeriaceae</taxon>
        <taxon>Oleoguttula</taxon>
    </lineage>
</organism>
<sequence>MEALLTALGDEVQDVDEETFHLFSQAAALPDLGMIDPTIDSLELSIAGRDFTITQSPGALQSTRKEGTTGAAVWQTSVRVAEWLASPNNVLFATGLLDESSTVLELGSGISGLVPCVLAAKVGAVVATDQQHVLKTMRDNITANVLHPASRSPKHTRRKPNRSREQPASNINVVALDWEEDDIEKVLVAQGFTEGVDVIVACDCIYNYALLKPLMQTCVDICTLRRQQQQQQGRDDRMDQRPTVCVMAQQLRQADVFEEWLQTAMRWFRVWRVPDVELTGVLRSGSGFAVHICVSRSADGSG</sequence>
<dbReference type="InterPro" id="IPR019410">
    <property type="entry name" value="Methyltransf_16"/>
</dbReference>